<evidence type="ECO:0000256" key="1">
    <source>
        <dbReference type="SAM" id="MobiDB-lite"/>
    </source>
</evidence>
<feature type="compositionally biased region" description="Basic and acidic residues" evidence="1">
    <location>
        <begin position="41"/>
        <end position="55"/>
    </location>
</feature>
<feature type="region of interest" description="Disordered" evidence="1">
    <location>
        <begin position="22"/>
        <end position="60"/>
    </location>
</feature>
<dbReference type="HOGENOM" id="CLU_1347708_0_0_7"/>
<dbReference type="OrthoDB" id="5518544at2"/>
<reference evidence="2 3" key="1">
    <citation type="journal article" date="2013" name="Genome Announc.">
        <title>Complete genome sequence of Myxococcus stipitatus strain DSM 14675, a fruiting myxobacterium.</title>
        <authorList>
            <person name="Huntley S."/>
            <person name="Kneip S."/>
            <person name="Treuner-Lange A."/>
            <person name="Sogaard-Andersen L."/>
        </authorList>
    </citation>
    <scope>NUCLEOTIDE SEQUENCE [LARGE SCALE GENOMIC DNA]</scope>
    <source>
        <strain evidence="3">DSM 14675 / JCM 12634 / Mx s8</strain>
    </source>
</reference>
<dbReference type="eggNOG" id="ENOG5031DSN">
    <property type="taxonomic scope" value="Bacteria"/>
</dbReference>
<dbReference type="KEGG" id="msd:MYSTI_00690"/>
<keyword evidence="3" id="KW-1185">Reference proteome</keyword>
<proteinExistence type="predicted"/>
<dbReference type="PATRIC" id="fig|1278073.3.peg.717"/>
<dbReference type="EMBL" id="CP004025">
    <property type="protein sequence ID" value="AGC42040.1"/>
    <property type="molecule type" value="Genomic_DNA"/>
</dbReference>
<dbReference type="RefSeq" id="WP_015346303.1">
    <property type="nucleotide sequence ID" value="NC_020126.1"/>
</dbReference>
<dbReference type="Proteomes" id="UP000011131">
    <property type="component" value="Chromosome"/>
</dbReference>
<evidence type="ECO:0000313" key="3">
    <source>
        <dbReference type="Proteomes" id="UP000011131"/>
    </source>
</evidence>
<name>L7U2J5_MYXSD</name>
<sequence length="203" mass="22114">MSMGDEKSPALPEELRAAMLALRGEKPSPRMRARLQASLAHAERTRAAPPRREESSSWVHQPGARALAGAVLTGALALLFLPRGNDGSGPELFPAREVTFQLPGNGAGLLELPWTHDVHSGEPATVWLETSPPLDSHPHLRELPSLELVGCDEARCVHEFTARTGASATPLRVLIDKPGRYEFRVSHASDNRHIQEHFVVVAL</sequence>
<protein>
    <submittedName>
        <fullName evidence="2">Uncharacterized protein</fullName>
    </submittedName>
</protein>
<dbReference type="AlphaFoldDB" id="L7U2J5"/>
<evidence type="ECO:0000313" key="2">
    <source>
        <dbReference type="EMBL" id="AGC42040.1"/>
    </source>
</evidence>
<gene>
    <name evidence="2" type="ordered locus">MYSTI_00690</name>
</gene>
<organism evidence="2 3">
    <name type="scientific">Myxococcus stipitatus (strain DSM 14675 / JCM 12634 / Mx s8)</name>
    <dbReference type="NCBI Taxonomy" id="1278073"/>
    <lineage>
        <taxon>Bacteria</taxon>
        <taxon>Pseudomonadati</taxon>
        <taxon>Myxococcota</taxon>
        <taxon>Myxococcia</taxon>
        <taxon>Myxococcales</taxon>
        <taxon>Cystobacterineae</taxon>
        <taxon>Myxococcaceae</taxon>
        <taxon>Myxococcus</taxon>
    </lineage>
</organism>
<accession>L7U2J5</accession>
<dbReference type="STRING" id="1278073.MYSTI_00690"/>